<protein>
    <submittedName>
        <fullName evidence="6">Sigma-70 family RNA polymerase sigma factor</fullName>
    </submittedName>
</protein>
<accession>A0ABS3M258</accession>
<feature type="domain" description="RNA polymerase sigma factor 70 region 4 type 2" evidence="5">
    <location>
        <begin position="136"/>
        <end position="181"/>
    </location>
</feature>
<comment type="similarity">
    <text evidence="1">Belongs to the sigma-70 factor family. ECF subfamily.</text>
</comment>
<dbReference type="Proteomes" id="UP000664265">
    <property type="component" value="Unassembled WGS sequence"/>
</dbReference>
<dbReference type="SUPFAM" id="SSF88659">
    <property type="entry name" value="Sigma3 and sigma4 domains of RNA polymerase sigma factors"/>
    <property type="match status" value="1"/>
</dbReference>
<dbReference type="InterPro" id="IPR036388">
    <property type="entry name" value="WH-like_DNA-bd_sf"/>
</dbReference>
<keyword evidence="3" id="KW-0731">Sigma factor</keyword>
<name>A0ABS3M258_9BACT</name>
<keyword evidence="7" id="KW-1185">Reference proteome</keyword>
<comment type="caution">
    <text evidence="6">The sequence shown here is derived from an EMBL/GenBank/DDBJ whole genome shotgun (WGS) entry which is preliminary data.</text>
</comment>
<keyword evidence="4" id="KW-0804">Transcription</keyword>
<evidence type="ECO:0000256" key="2">
    <source>
        <dbReference type="ARBA" id="ARBA00023015"/>
    </source>
</evidence>
<gene>
    <name evidence="6" type="ORF">JHU38_00535</name>
</gene>
<dbReference type="Pfam" id="PF08281">
    <property type="entry name" value="Sigma70_r4_2"/>
    <property type="match status" value="1"/>
</dbReference>
<evidence type="ECO:0000313" key="7">
    <source>
        <dbReference type="Proteomes" id="UP000664265"/>
    </source>
</evidence>
<dbReference type="InterPro" id="IPR013324">
    <property type="entry name" value="RNA_pol_sigma_r3/r4-like"/>
</dbReference>
<dbReference type="SUPFAM" id="SSF88946">
    <property type="entry name" value="Sigma2 domain of RNA polymerase sigma factors"/>
    <property type="match status" value="1"/>
</dbReference>
<keyword evidence="2" id="KW-0805">Transcription regulation</keyword>
<dbReference type="EMBL" id="JAERMS010000001">
    <property type="protein sequence ID" value="MBO1362280.1"/>
    <property type="molecule type" value="Genomic_DNA"/>
</dbReference>
<dbReference type="PANTHER" id="PTHR43133:SF46">
    <property type="entry name" value="RNA POLYMERASE SIGMA-70 FACTOR ECF SUBFAMILY"/>
    <property type="match status" value="1"/>
</dbReference>
<evidence type="ECO:0000256" key="3">
    <source>
        <dbReference type="ARBA" id="ARBA00023082"/>
    </source>
</evidence>
<dbReference type="InterPro" id="IPR013325">
    <property type="entry name" value="RNA_pol_sigma_r2"/>
</dbReference>
<organism evidence="6 7">
    <name type="scientific">Prevotella illustrans</name>
    <dbReference type="NCBI Taxonomy" id="2800387"/>
    <lineage>
        <taxon>Bacteria</taxon>
        <taxon>Pseudomonadati</taxon>
        <taxon>Bacteroidota</taxon>
        <taxon>Bacteroidia</taxon>
        <taxon>Bacteroidales</taxon>
        <taxon>Prevotellaceae</taxon>
        <taxon>Prevotella</taxon>
    </lineage>
</organism>
<dbReference type="CDD" id="cd06171">
    <property type="entry name" value="Sigma70_r4"/>
    <property type="match status" value="1"/>
</dbReference>
<proteinExistence type="inferred from homology"/>
<sequence>MGNEKRHRQLELYWKMFLNSADEEVRDEAFSSLYFLSVDGLMGYGRGMGFGPQTCEDAVHDVFCLIYMKRRRLAGVTDFNAYLFRSFRNAMLNVHKKAAKLSDREVGQLPFTTEVTVLDTMIGDEQRREVAATIAGLMAMLTDRQREAVYLRYMHGMDYEEIAALMGLQVGSVRKLVYRAIMVLRKKGGQLRNPLFSMLAAWWGATC</sequence>
<dbReference type="InterPro" id="IPR039425">
    <property type="entry name" value="RNA_pol_sigma-70-like"/>
</dbReference>
<dbReference type="Gene3D" id="1.10.1740.10">
    <property type="match status" value="1"/>
</dbReference>
<dbReference type="Gene3D" id="1.10.10.10">
    <property type="entry name" value="Winged helix-like DNA-binding domain superfamily/Winged helix DNA-binding domain"/>
    <property type="match status" value="1"/>
</dbReference>
<evidence type="ECO:0000256" key="4">
    <source>
        <dbReference type="ARBA" id="ARBA00023163"/>
    </source>
</evidence>
<dbReference type="InterPro" id="IPR013249">
    <property type="entry name" value="RNA_pol_sigma70_r4_t2"/>
</dbReference>
<dbReference type="PANTHER" id="PTHR43133">
    <property type="entry name" value="RNA POLYMERASE ECF-TYPE SIGMA FACTO"/>
    <property type="match status" value="1"/>
</dbReference>
<dbReference type="NCBIfam" id="TIGR02937">
    <property type="entry name" value="sigma70-ECF"/>
    <property type="match status" value="1"/>
</dbReference>
<dbReference type="RefSeq" id="WP_107581541.1">
    <property type="nucleotide sequence ID" value="NZ_JAERMS010000001.1"/>
</dbReference>
<evidence type="ECO:0000259" key="5">
    <source>
        <dbReference type="Pfam" id="PF08281"/>
    </source>
</evidence>
<reference evidence="6 7" key="1">
    <citation type="submission" date="2021-01" db="EMBL/GenBank/DDBJ databases">
        <title>Prevotella A2931 sp. nov.</title>
        <authorList>
            <person name="Buhl M."/>
            <person name="Oberhettinger P."/>
        </authorList>
    </citation>
    <scope>NUCLEOTIDE SEQUENCE [LARGE SCALE GENOMIC DNA]</scope>
    <source>
        <strain evidence="6 7">A2931</strain>
    </source>
</reference>
<evidence type="ECO:0000313" key="6">
    <source>
        <dbReference type="EMBL" id="MBO1362280.1"/>
    </source>
</evidence>
<evidence type="ECO:0000256" key="1">
    <source>
        <dbReference type="ARBA" id="ARBA00010641"/>
    </source>
</evidence>
<dbReference type="InterPro" id="IPR014284">
    <property type="entry name" value="RNA_pol_sigma-70_dom"/>
</dbReference>